<reference evidence="7 8" key="2">
    <citation type="submission" date="2020-08" db="EMBL/GenBank/DDBJ databases">
        <title>The Agave Microbiome: Exploring the role of microbial communities in plant adaptations to desert environments.</title>
        <authorList>
            <person name="Partida-Martinez L.P."/>
        </authorList>
    </citation>
    <scope>NUCLEOTIDE SEQUENCE [LARGE SCALE GENOMIC DNA]</scope>
    <source>
        <strain evidence="7 8">AT2.17</strain>
    </source>
</reference>
<evidence type="ECO:0000256" key="3">
    <source>
        <dbReference type="ARBA" id="ARBA00022676"/>
    </source>
</evidence>
<evidence type="ECO:0000256" key="5">
    <source>
        <dbReference type="SAM" id="MobiDB-lite"/>
    </source>
</evidence>
<organism evidence="7 8">
    <name type="scientific">Nocardioides cavernae</name>
    <dbReference type="NCBI Taxonomy" id="1921566"/>
    <lineage>
        <taxon>Bacteria</taxon>
        <taxon>Bacillati</taxon>
        <taxon>Actinomycetota</taxon>
        <taxon>Actinomycetes</taxon>
        <taxon>Propionibacteriales</taxon>
        <taxon>Nocardioidaceae</taxon>
        <taxon>Nocardioides</taxon>
    </lineage>
</organism>
<dbReference type="EMBL" id="JACCBW010000002">
    <property type="protein sequence ID" value="NYE36775.1"/>
    <property type="molecule type" value="Genomic_DNA"/>
</dbReference>
<accession>A0A7Y9KRP0</accession>
<feature type="compositionally biased region" description="Low complexity" evidence="5">
    <location>
        <begin position="274"/>
        <end position="293"/>
    </location>
</feature>
<dbReference type="SUPFAM" id="SSF53448">
    <property type="entry name" value="Nucleotide-diphospho-sugar transferases"/>
    <property type="match status" value="1"/>
</dbReference>
<comment type="similarity">
    <text evidence="2">Belongs to the glycosyltransferase 2 family.</text>
</comment>
<evidence type="ECO:0000256" key="1">
    <source>
        <dbReference type="ARBA" id="ARBA00004776"/>
    </source>
</evidence>
<evidence type="ECO:0000313" key="8">
    <source>
        <dbReference type="Proteomes" id="UP000549911"/>
    </source>
</evidence>
<reference evidence="7 8" key="1">
    <citation type="submission" date="2020-07" db="EMBL/GenBank/DDBJ databases">
        <authorList>
            <person name="Partida-Martinez L."/>
            <person name="Huntemann M."/>
            <person name="Clum A."/>
            <person name="Wang J."/>
            <person name="Palaniappan K."/>
            <person name="Ritter S."/>
            <person name="Chen I.-M."/>
            <person name="Stamatis D."/>
            <person name="Reddy T."/>
            <person name="O'Malley R."/>
            <person name="Daum C."/>
            <person name="Shapiro N."/>
            <person name="Ivanova N."/>
            <person name="Kyrpides N."/>
            <person name="Woyke T."/>
        </authorList>
    </citation>
    <scope>NUCLEOTIDE SEQUENCE [LARGE SCALE GENOMIC DNA]</scope>
    <source>
        <strain evidence="7 8">AT2.17</strain>
    </source>
</reference>
<keyword evidence="4 7" id="KW-0808">Transferase</keyword>
<evidence type="ECO:0000256" key="4">
    <source>
        <dbReference type="ARBA" id="ARBA00022679"/>
    </source>
</evidence>
<evidence type="ECO:0000259" key="6">
    <source>
        <dbReference type="Pfam" id="PF02709"/>
    </source>
</evidence>
<keyword evidence="3" id="KW-0328">Glycosyltransferase</keyword>
<gene>
    <name evidence="7" type="ORF">F4692_001908</name>
</gene>
<dbReference type="InterPro" id="IPR027791">
    <property type="entry name" value="Galactosyl_T_C"/>
</dbReference>
<keyword evidence="8" id="KW-1185">Reference proteome</keyword>
<dbReference type="PANTHER" id="PTHR43179">
    <property type="entry name" value="RHAMNOSYLTRANSFERASE WBBL"/>
    <property type="match status" value="1"/>
</dbReference>
<dbReference type="InterPro" id="IPR029044">
    <property type="entry name" value="Nucleotide-diphossugar_trans"/>
</dbReference>
<feature type="domain" description="Galactosyltransferase C-terminal" evidence="6">
    <location>
        <begin position="170"/>
        <end position="222"/>
    </location>
</feature>
<comment type="caution">
    <text evidence="7">The sequence shown here is derived from an EMBL/GenBank/DDBJ whole genome shotgun (WGS) entry which is preliminary data.</text>
</comment>
<comment type="pathway">
    <text evidence="1">Cell wall biogenesis; cell wall polysaccharide biosynthesis.</text>
</comment>
<dbReference type="Proteomes" id="UP000549911">
    <property type="component" value="Unassembled WGS sequence"/>
</dbReference>
<name>A0A7Y9KRP0_9ACTN</name>
<evidence type="ECO:0000313" key="7">
    <source>
        <dbReference type="EMBL" id="NYE36775.1"/>
    </source>
</evidence>
<sequence>MTRVAVVTIAHGRHDHLAGQHRTLAGGTRVPDDYLVVAMDDDAIVEREEGGLRRRVVHVGPGREGRLPLAMARNLGVRTVLDAGADVVVLLDVDCLPGAGLVEAYADVVAARPQWIWSGPVTYLPPPPPEGYPADPADLAAWDDPHPARPDLAPGRLLDDLDPDLFWSLSFAVSPAAWARVGGFCEDYTGYGGEDTDFARSAVVHGVGLGWVGAARAYHQHHPVSSPPVEHVDDILRNGRLFHERWGEWPMQGWLEDLERARLVERVGGNWVRTTRSTRNTRSTRSTRTTRTTQEGTTP</sequence>
<dbReference type="GO" id="GO:0016757">
    <property type="term" value="F:glycosyltransferase activity"/>
    <property type="evidence" value="ECO:0007669"/>
    <property type="project" value="UniProtKB-KW"/>
</dbReference>
<protein>
    <submittedName>
        <fullName evidence="7">GT2 family glycosyltransferase</fullName>
    </submittedName>
</protein>
<dbReference type="Gene3D" id="3.90.550.10">
    <property type="entry name" value="Spore Coat Polysaccharide Biosynthesis Protein SpsA, Chain A"/>
    <property type="match status" value="1"/>
</dbReference>
<dbReference type="RefSeq" id="WP_218858376.1">
    <property type="nucleotide sequence ID" value="NZ_JACCBW010000002.1"/>
</dbReference>
<proteinExistence type="inferred from homology"/>
<dbReference type="PANTHER" id="PTHR43179:SF12">
    <property type="entry name" value="GALACTOFURANOSYLTRANSFERASE GLFT2"/>
    <property type="match status" value="1"/>
</dbReference>
<evidence type="ECO:0000256" key="2">
    <source>
        <dbReference type="ARBA" id="ARBA00006739"/>
    </source>
</evidence>
<dbReference type="AlphaFoldDB" id="A0A7Y9KRP0"/>
<feature type="region of interest" description="Disordered" evidence="5">
    <location>
        <begin position="274"/>
        <end position="299"/>
    </location>
</feature>
<dbReference type="Pfam" id="PF02709">
    <property type="entry name" value="Glyco_transf_7C"/>
    <property type="match status" value="1"/>
</dbReference>